<organism evidence="3">
    <name type="scientific">Sediminibacterium sp. KACHI17</name>
    <dbReference type="NCBI Taxonomy" id="1751071"/>
    <lineage>
        <taxon>Bacteria</taxon>
        <taxon>Pseudomonadati</taxon>
        <taxon>Bacteroidota</taxon>
        <taxon>Chitinophagia</taxon>
        <taxon>Chitinophagales</taxon>
        <taxon>Chitinophagaceae</taxon>
        <taxon>Sediminibacterium</taxon>
    </lineage>
</organism>
<evidence type="ECO:0000259" key="2">
    <source>
        <dbReference type="PROSITE" id="PS50995"/>
    </source>
</evidence>
<sequence length="208" mass="24038">MKPIEQLWKSFENQHPKGSLTDFGVWLIKNDTPEKESVKQNTDQENSTAKKKVSGKMTSTDMVGVFISRLYRFIRMASKDLLAKHDIASIDEFALLATLLVHPGMTKTELLKQNLMEITTGSEMLKRYVARKWLLEQRDKNDKRITRLSLSAKAQHIMFACMQTLDDIEDILLPLNSKEQETLYHLLDRLDAYHSEKHQVKQVSSMIS</sequence>
<protein>
    <recommendedName>
        <fullName evidence="2">HTH marR-type domain-containing protein</fullName>
    </recommendedName>
</protein>
<feature type="region of interest" description="Disordered" evidence="1">
    <location>
        <begin position="34"/>
        <end position="54"/>
    </location>
</feature>
<dbReference type="RefSeq" id="WP_353548673.1">
    <property type="nucleotide sequence ID" value="NZ_AP029612.1"/>
</dbReference>
<gene>
    <name evidence="3" type="ORF">KACHI17_19170</name>
</gene>
<evidence type="ECO:0000256" key="1">
    <source>
        <dbReference type="SAM" id="MobiDB-lite"/>
    </source>
</evidence>
<dbReference type="InterPro" id="IPR036390">
    <property type="entry name" value="WH_DNA-bd_sf"/>
</dbReference>
<dbReference type="Gene3D" id="1.10.10.10">
    <property type="entry name" value="Winged helix-like DNA-binding domain superfamily/Winged helix DNA-binding domain"/>
    <property type="match status" value="1"/>
</dbReference>
<dbReference type="GO" id="GO:0003700">
    <property type="term" value="F:DNA-binding transcription factor activity"/>
    <property type="evidence" value="ECO:0007669"/>
    <property type="project" value="InterPro"/>
</dbReference>
<dbReference type="InterPro" id="IPR000835">
    <property type="entry name" value="HTH_MarR-typ"/>
</dbReference>
<dbReference type="EMBL" id="AP029612">
    <property type="protein sequence ID" value="BFG71036.1"/>
    <property type="molecule type" value="Genomic_DNA"/>
</dbReference>
<proteinExistence type="predicted"/>
<feature type="domain" description="HTH marR-type" evidence="2">
    <location>
        <begin position="60"/>
        <end position="192"/>
    </location>
</feature>
<evidence type="ECO:0000313" key="3">
    <source>
        <dbReference type="EMBL" id="BFG71036.1"/>
    </source>
</evidence>
<dbReference type="AlphaFoldDB" id="A0AAT9GK73"/>
<dbReference type="InterPro" id="IPR036388">
    <property type="entry name" value="WH-like_DNA-bd_sf"/>
</dbReference>
<dbReference type="SUPFAM" id="SSF46785">
    <property type="entry name" value="Winged helix' DNA-binding domain"/>
    <property type="match status" value="1"/>
</dbReference>
<dbReference type="PROSITE" id="PS50995">
    <property type="entry name" value="HTH_MARR_2"/>
    <property type="match status" value="1"/>
</dbReference>
<accession>A0AAT9GK73</accession>
<reference evidence="3" key="1">
    <citation type="submission" date="2024-02" db="EMBL/GenBank/DDBJ databases">
        <title>Sediminibacterium planktonica sp. nov. and Sediminibacterium longus sp. nov., isolated from surface lake and river water.</title>
        <authorList>
            <person name="Watanabe K."/>
            <person name="Takemine S."/>
            <person name="Ishii Y."/>
            <person name="Ogata Y."/>
            <person name="Shindo C."/>
            <person name="Suda W."/>
        </authorList>
    </citation>
    <scope>NUCLEOTIDE SEQUENCE</scope>
    <source>
        <strain evidence="3">KACHI17</strain>
    </source>
</reference>
<name>A0AAT9GK73_9BACT</name>